<evidence type="ECO:0000313" key="2">
    <source>
        <dbReference type="Proteomes" id="UP000548707"/>
    </source>
</evidence>
<organism evidence="1 2">
    <name type="scientific">Pseudomonas mandelii</name>
    <dbReference type="NCBI Taxonomy" id="75612"/>
    <lineage>
        <taxon>Bacteria</taxon>
        <taxon>Pseudomonadati</taxon>
        <taxon>Pseudomonadota</taxon>
        <taxon>Gammaproteobacteria</taxon>
        <taxon>Pseudomonadales</taxon>
        <taxon>Pseudomonadaceae</taxon>
        <taxon>Pseudomonas</taxon>
    </lineage>
</organism>
<accession>A0AB36CTB9</accession>
<dbReference type="SUPFAM" id="SSF48371">
    <property type="entry name" value="ARM repeat"/>
    <property type="match status" value="1"/>
</dbReference>
<evidence type="ECO:0000313" key="1">
    <source>
        <dbReference type="EMBL" id="NMZ79297.1"/>
    </source>
</evidence>
<comment type="caution">
    <text evidence="1">The sequence shown here is derived from an EMBL/GenBank/DDBJ whole genome shotgun (WGS) entry which is preliminary data.</text>
</comment>
<name>A0AB36CTB9_9PSED</name>
<gene>
    <name evidence="1" type="ORF">HBO26_08325</name>
</gene>
<dbReference type="RefSeq" id="WP_169856928.1">
    <property type="nucleotide sequence ID" value="NZ_JAAQXV010000002.1"/>
</dbReference>
<sequence>MSERQLESARRYRYQALAFLTLPYEVDRFISQLKMDPPQSVEETAAMLKRSQIAAISNVIAAQVQGLSEDAVTSATILWALLEVRKSVSESVVKRLNRKLRNQVQFKSLNLNRLINALVSGENLHRDGDIISFHHPKVEDGLRKVIRSNELEAEEALQALLEVLVNQGSGGEEWDVETAVLIIKKAKVELNSLHLEVSPSTQSFIDVYLEEKVLNAEYHHLYDSAKRNLIASGSAHRTLHRLIAMLMDCKTRKNFVLEHHWRVCEMTTDQLQDLKGESGVQACVRQFVMLDLPYSSIRYGQEAIVLLGQLGVCVKDYRVAFEKLVDTHMPSQNLELIVDTIIGNQADGFEFVIDLLAEAHQDLEHMWRVSVAPDKRAQEDGLTDASPEDHLDHITEDRSCFIEQGLKAAIARQSTNMGFDWIEAHRHRDLIVETLADCVYSKPKGFQDADLGKLLSFAQGQARHKLWRAATRRWTSDLTRFLEEDLLRTDIDEQYNRAYLIEAAVIANADSHAPIALLIDVAKKASTPRRLELILDILNTHTIGLENIELQDRKFRALALAASYPPEETELGNALIHLSTESEEACSPLGESAKTLLSTLLPATPLSIAAPLVQLAAMAGLESDATIDRILASKEQPEQTYSIAVKLLANATPCASEKLFAVLRSHEYASVRRQALKALVAEASTDHARIRLLCAAVDPSAYVRLEWVKQMVRVRWIEAIDSLVSLLDDERDFQCDYGHSASRSDFKIARNAALALSEYESLPPAAVDKLIELGDLETCADPELIEAAIDALKFQDTAKVQQLFLSRLRAWKNDEIDERLAEAASYSILSRASKFGLLSDPVVTDAACFAPPEIAVPLLFAMVTYGSTETENVLKRLSGEKLMTRHELLMVIRASTSKDVGDFDNEIYRLVAQAASGASLLPQEKEILNQWESALDKTERNQFFTKRLIDGLDPYK</sequence>
<reference evidence="1 2" key="1">
    <citation type="journal article" date="2020" name="Front. Microbiol.">
        <title>Genetic Organization of the aprX-lipA2 Operon Affects the Proteolytic Potential of Pseudomonas Species in Milk.</title>
        <authorList>
            <person name="Maier C."/>
            <person name="Huptas C."/>
            <person name="von Neubeck M."/>
            <person name="Scherer S."/>
            <person name="Wenning M."/>
            <person name="Lucking G."/>
        </authorList>
    </citation>
    <scope>NUCLEOTIDE SEQUENCE [LARGE SCALE GENOMIC DNA]</scope>
    <source>
        <strain evidence="1 2">WS 5114</strain>
    </source>
</reference>
<dbReference type="AlphaFoldDB" id="A0AB36CTB9"/>
<dbReference type="InterPro" id="IPR016024">
    <property type="entry name" value="ARM-type_fold"/>
</dbReference>
<dbReference type="EMBL" id="JAAQXV010000002">
    <property type="protein sequence ID" value="NMZ79297.1"/>
    <property type="molecule type" value="Genomic_DNA"/>
</dbReference>
<dbReference type="Proteomes" id="UP000548707">
    <property type="component" value="Unassembled WGS sequence"/>
</dbReference>
<proteinExistence type="predicted"/>
<protein>
    <submittedName>
        <fullName evidence="1">HEAT repeat domain-containing protein</fullName>
    </submittedName>
</protein>